<feature type="compositionally biased region" description="Pro residues" evidence="4">
    <location>
        <begin position="33"/>
        <end position="48"/>
    </location>
</feature>
<dbReference type="PROSITE" id="PS50102">
    <property type="entry name" value="RRM"/>
    <property type="match status" value="1"/>
</dbReference>
<dbReference type="Proteomes" id="UP000192257">
    <property type="component" value="Unassembled WGS sequence"/>
</dbReference>
<dbReference type="GO" id="GO:0071011">
    <property type="term" value="C:precatalytic spliceosome"/>
    <property type="evidence" value="ECO:0007669"/>
    <property type="project" value="TreeGrafter"/>
</dbReference>
<comment type="subcellular location">
    <subcellularLocation>
        <location evidence="1">Nucleus</location>
    </subcellularLocation>
</comment>
<dbReference type="VEuPathDB" id="TriTrypDB:TM35_000101120"/>
<feature type="region of interest" description="Disordered" evidence="4">
    <location>
        <begin position="25"/>
        <end position="56"/>
    </location>
</feature>
<feature type="region of interest" description="Disordered" evidence="4">
    <location>
        <begin position="1"/>
        <end position="20"/>
    </location>
</feature>
<dbReference type="SUPFAM" id="SSF54928">
    <property type="entry name" value="RNA-binding domain, RBD"/>
    <property type="match status" value="1"/>
</dbReference>
<evidence type="ECO:0000256" key="2">
    <source>
        <dbReference type="ARBA" id="ARBA00023242"/>
    </source>
</evidence>
<dbReference type="GO" id="GO:0003729">
    <property type="term" value="F:mRNA binding"/>
    <property type="evidence" value="ECO:0007669"/>
    <property type="project" value="TreeGrafter"/>
</dbReference>
<dbReference type="InterPro" id="IPR012677">
    <property type="entry name" value="Nucleotide-bd_a/b_plait_sf"/>
</dbReference>
<dbReference type="InterPro" id="IPR035979">
    <property type="entry name" value="RBD_domain_sf"/>
</dbReference>
<evidence type="ECO:0000256" key="3">
    <source>
        <dbReference type="PROSITE-ProRule" id="PRU00176"/>
    </source>
</evidence>
<reference evidence="6 7" key="1">
    <citation type="submission" date="2017-03" db="EMBL/GenBank/DDBJ databases">
        <title>An alternative strategy for trypanosome survival in the mammalian bloodstream revealed through genome and transcriptome analysis of the ubiquitous bovine parasite Trypanosoma (Megatrypanum) theileri.</title>
        <authorList>
            <person name="Kelly S."/>
            <person name="Ivens A."/>
            <person name="Mott A."/>
            <person name="O'Neill E."/>
            <person name="Emms D."/>
            <person name="Macleod O."/>
            <person name="Voorheis P."/>
            <person name="Matthews J."/>
            <person name="Matthews K."/>
            <person name="Carrington M."/>
        </authorList>
    </citation>
    <scope>NUCLEOTIDE SEQUENCE [LARGE SCALE GENOMIC DNA]</scope>
    <source>
        <strain evidence="6">Edinburgh</strain>
    </source>
</reference>
<gene>
    <name evidence="6" type="ORF">TM35_000101120</name>
</gene>
<dbReference type="Gene3D" id="3.30.70.330">
    <property type="match status" value="1"/>
</dbReference>
<sequence>MQVPREEDVRREEALKRRAEEHARWKAAFFQSRPPPPFLPKSRPPQPKPTTKAPVHHLYKRALELVSTEVLPPTPSTTESKEEPKDKKTIWLQQLKEEMERRNPYEDNKICSDPKRTVVVSNLHPKTIEEDIRLFCERFGRVVSVRLICDYKGKSRRYGFVQFGLEAEARKAVANSRKWRLHGHAVVTDMERGRLELGFLPKRIAEAQRHINAATTSSSGLGNDKRPRYEHNYNNQTCKDEKLSSTNVDSCVFSGNDVPYDVDDLINSIANLK</sequence>
<protein>
    <submittedName>
        <fullName evidence="6">U1 small nuclear ribonucleoprotein</fullName>
    </submittedName>
</protein>
<dbReference type="AlphaFoldDB" id="A0A1X0NYS6"/>
<dbReference type="GeneID" id="39984383"/>
<evidence type="ECO:0000256" key="1">
    <source>
        <dbReference type="ARBA" id="ARBA00004123"/>
    </source>
</evidence>
<feature type="domain" description="RRM" evidence="5">
    <location>
        <begin position="116"/>
        <end position="194"/>
    </location>
</feature>
<dbReference type="InterPro" id="IPR000504">
    <property type="entry name" value="RRM_dom"/>
</dbReference>
<dbReference type="GO" id="GO:0017069">
    <property type="term" value="F:snRNA binding"/>
    <property type="evidence" value="ECO:0007669"/>
    <property type="project" value="TreeGrafter"/>
</dbReference>
<dbReference type="PANTHER" id="PTHR13952">
    <property type="entry name" value="U1 SMALL NUCLEAR RIBONUCLEOPROTEIN 70 KD"/>
    <property type="match status" value="1"/>
</dbReference>
<dbReference type="GO" id="GO:0000398">
    <property type="term" value="P:mRNA splicing, via spliceosome"/>
    <property type="evidence" value="ECO:0007669"/>
    <property type="project" value="TreeGrafter"/>
</dbReference>
<dbReference type="Pfam" id="PF00076">
    <property type="entry name" value="RRM_1"/>
    <property type="match status" value="1"/>
</dbReference>
<dbReference type="STRING" id="67003.A0A1X0NYS6"/>
<keyword evidence="7" id="KW-1185">Reference proteome</keyword>
<evidence type="ECO:0000313" key="7">
    <source>
        <dbReference type="Proteomes" id="UP000192257"/>
    </source>
</evidence>
<dbReference type="OrthoDB" id="4207594at2759"/>
<dbReference type="InterPro" id="IPR051183">
    <property type="entry name" value="U1_U11-U12_snRNP_70-35kDa"/>
</dbReference>
<dbReference type="EMBL" id="NBCO01000010">
    <property type="protein sequence ID" value="ORC89844.1"/>
    <property type="molecule type" value="Genomic_DNA"/>
</dbReference>
<keyword evidence="6" id="KW-0687">Ribonucleoprotein</keyword>
<dbReference type="CDD" id="cd00590">
    <property type="entry name" value="RRM_SF"/>
    <property type="match status" value="1"/>
</dbReference>
<dbReference type="RefSeq" id="XP_028883910.1">
    <property type="nucleotide sequence ID" value="XM_029024603.1"/>
</dbReference>
<dbReference type="PANTHER" id="PTHR13952:SF6">
    <property type="entry name" value="U11_U12 SMALL NUCLEAR RIBONUCLEOPROTEIN 35 KDA PROTEIN"/>
    <property type="match status" value="1"/>
</dbReference>
<keyword evidence="3" id="KW-0694">RNA-binding</keyword>
<evidence type="ECO:0000259" key="5">
    <source>
        <dbReference type="PROSITE" id="PS50102"/>
    </source>
</evidence>
<proteinExistence type="predicted"/>
<keyword evidence="2" id="KW-0539">Nucleus</keyword>
<evidence type="ECO:0000313" key="6">
    <source>
        <dbReference type="EMBL" id="ORC89844.1"/>
    </source>
</evidence>
<comment type="caution">
    <text evidence="6">The sequence shown here is derived from an EMBL/GenBank/DDBJ whole genome shotgun (WGS) entry which is preliminary data.</text>
</comment>
<organism evidence="6 7">
    <name type="scientific">Trypanosoma theileri</name>
    <dbReference type="NCBI Taxonomy" id="67003"/>
    <lineage>
        <taxon>Eukaryota</taxon>
        <taxon>Discoba</taxon>
        <taxon>Euglenozoa</taxon>
        <taxon>Kinetoplastea</taxon>
        <taxon>Metakinetoplastina</taxon>
        <taxon>Trypanosomatida</taxon>
        <taxon>Trypanosomatidae</taxon>
        <taxon>Trypanosoma</taxon>
    </lineage>
</organism>
<evidence type="ECO:0000256" key="4">
    <source>
        <dbReference type="SAM" id="MobiDB-lite"/>
    </source>
</evidence>
<name>A0A1X0NYS6_9TRYP</name>
<accession>A0A1X0NYS6</accession>
<dbReference type="SMART" id="SM00360">
    <property type="entry name" value="RRM"/>
    <property type="match status" value="1"/>
</dbReference>